<name>A0A0L6W0A6_9FIRM</name>
<dbReference type="Proteomes" id="UP000037175">
    <property type="component" value="Unassembled WGS sequence"/>
</dbReference>
<dbReference type="InterPro" id="IPR003959">
    <property type="entry name" value="ATPase_AAA_core"/>
</dbReference>
<reference evidence="3" key="1">
    <citation type="submission" date="2015-07" db="EMBL/GenBank/DDBJ databases">
        <title>Complete Genome of Thermincola ferriacetica strain Z-0001T.</title>
        <authorList>
            <person name="Lusk B."/>
            <person name="Badalamenti J.P."/>
            <person name="Parameswaran P."/>
            <person name="Bond D.R."/>
            <person name="Torres C.I."/>
        </authorList>
    </citation>
    <scope>NUCLEOTIDE SEQUENCE [LARGE SCALE GENOMIC DNA]</scope>
    <source>
        <strain evidence="3">Z-0001</strain>
    </source>
</reference>
<keyword evidence="3" id="KW-1185">Reference proteome</keyword>
<evidence type="ECO:0000313" key="2">
    <source>
        <dbReference type="EMBL" id="KNZ68509.1"/>
    </source>
</evidence>
<gene>
    <name evidence="2" type="ORF">Tfer_2902</name>
</gene>
<dbReference type="CDD" id="cd00009">
    <property type="entry name" value="AAA"/>
    <property type="match status" value="1"/>
</dbReference>
<organism evidence="2 3">
    <name type="scientific">Thermincola ferriacetica</name>
    <dbReference type="NCBI Taxonomy" id="281456"/>
    <lineage>
        <taxon>Bacteria</taxon>
        <taxon>Bacillati</taxon>
        <taxon>Bacillota</taxon>
        <taxon>Clostridia</taxon>
        <taxon>Eubacteriales</taxon>
        <taxon>Thermincolaceae</taxon>
        <taxon>Thermincola</taxon>
    </lineage>
</organism>
<dbReference type="Gene3D" id="3.40.50.300">
    <property type="entry name" value="P-loop containing nucleotide triphosphate hydrolases"/>
    <property type="match status" value="1"/>
</dbReference>
<proteinExistence type="predicted"/>
<dbReference type="GO" id="GO:0005524">
    <property type="term" value="F:ATP binding"/>
    <property type="evidence" value="ECO:0007669"/>
    <property type="project" value="InterPro"/>
</dbReference>
<comment type="caution">
    <text evidence="2">The sequence shown here is derived from an EMBL/GenBank/DDBJ whole genome shotgun (WGS) entry which is preliminary data.</text>
</comment>
<dbReference type="Pfam" id="PF00004">
    <property type="entry name" value="AAA"/>
    <property type="match status" value="1"/>
</dbReference>
<dbReference type="InterPro" id="IPR003593">
    <property type="entry name" value="AAA+_ATPase"/>
</dbReference>
<feature type="domain" description="AAA+ ATPase" evidence="1">
    <location>
        <begin position="208"/>
        <end position="342"/>
    </location>
</feature>
<dbReference type="GO" id="GO:0016887">
    <property type="term" value="F:ATP hydrolysis activity"/>
    <property type="evidence" value="ECO:0007669"/>
    <property type="project" value="InterPro"/>
</dbReference>
<accession>A0A0L6W0A6</accession>
<dbReference type="PATRIC" id="fig|281456.6.peg.3035"/>
<evidence type="ECO:0000259" key="1">
    <source>
        <dbReference type="SMART" id="SM00382"/>
    </source>
</evidence>
<evidence type="ECO:0000313" key="3">
    <source>
        <dbReference type="Proteomes" id="UP000037175"/>
    </source>
</evidence>
<protein>
    <recommendedName>
        <fullName evidence="1">AAA+ ATPase domain-containing protein</fullName>
    </recommendedName>
</protein>
<sequence length="1571" mass="186598">MYIIKPDWNKFKAKFSENPQSNFEWLCYLLFCQEFNKPFGIFRYKNQSGIETNPITKDDEVIGWQAKFYETTLSDHKDDLIETITKIKRDYPNLTKVIFYTNQEWGQGRSQNDPQAKIEVEKKAEDLRVNIEWRTASFFESSFVAINNKTIAQHFFSLDKSIVAFIDEKQKHTESILFQIQTEIDFNNQKIKIDRDEVLQRIRKGLDQKQILILSGVGGVGKTAIIKDLYGEIKEKVPFYVFKANEFKTNNINELFKEFDLKEFIEAHKGEKTKVIVIDSAEKLLELENREPFKEFLFSLIQSSWTIIFTTRNNYLEELNYEFIEIYRIIPVNLDIQNLNQNELEELSYKYNFILPEDPKLLDLIKNPFYLNEYLKFYKEEENIDYLGFKQKLWNKIIKKLNPAREQCFLQIAFQRVNQSQFFVLINFDYRILNELVQDGILGYETAGYFITHDIYEEWALEKIIQSEFIKKENNKEFLTRIGGSLPIRRSFRNWVSEKLLLEDNSIKQFIEEIIQNEEIEPFWKDEVLVSVLLSNYSETFFELFKEKLLENSGKLMRKLTFLLRIACKEVDNDFFKNLGIKDIDLLSIKYVFTKPKGKGWQSLIKFVFKNLETIGINNIYFILPIINDWNKKFKEGETTKISSLIALKYYQWTIKEDVYFPRDEDVKEKIFQTILSGASEIKDELAIIFDEVLKNKWKRYRDPYYDLVKVILTKLGDNIEVIKVLPQYILKLADLYWFRVPQKEDYYYNSGIGIEKYFCLEDDHLDYFPASAFQTPIYWLLQYSLQETIEFILDFTNKTVECFAKSDLGKSEVEEIDVFVGNGKTTKQYISNRLWNTYRGTEVTPHVLQSMHMALEKFLLERAKNSDPKILESWLLYLLENTSSASISAIVVSVVLAFPEKTFSIAEILFQTKEFFLFDTSRMLNDQTAKSLFSIGYGLNYKHELYQDERIKTCDDKHRKNSLEHLALNYQFFRSEGITEEEVEKRQQVIWNIFDKYYEELPDKSEENEFDKTWRLYLARMDRRKMKPSTEVKDGQILISLNPDIDPELKEFSETSIRKINEYMRFSALKLWANYKMENNELYKKYDYYDNNPGLVLQEVKEIIERLNSTEDKQFYLFNYSIPGHACSVLIRDYSENLTKDEKLFCKDIILEVASQPIRDNYSYQISDGVESAISVLPILLKDFPEEKEVIKTVLLLTLFDPHNIGMYCEFADYSKKAILNNLWSINFDDAQSILLGYLLLKLKYEELRSELRKKNYKKNIYELHENQVIKAFLKKYNTDLQKVINNKVTIEDLNAIQNLDLYVLKTAFELIPLKSDNIEHKKLAQVIISTFAQNLLSEKREDKVDYKVRYDFFNKLASIILNVSDQQDISDYLKPFVDGFNRSESIAELFKVFISVEDKLAAYNKFWHIWNLFYSKVVEICKNGDKYWYTQKIIKSYLFAQTMWKEEATEWHTLKENNKMFFKKIAEDIGHCPSVLYSISKLLNSIGSIYLNDGVLWISKMFKDNRNLWSDKLEENTIYYLENLVKKYIFINREKIRVTKQLKQEVLIILDFLIEKASVVGYMLRENIL</sequence>
<dbReference type="InterPro" id="IPR027417">
    <property type="entry name" value="P-loop_NTPase"/>
</dbReference>
<dbReference type="NCBIfam" id="NF041815">
    <property type="entry name" value="Avs4"/>
    <property type="match status" value="1"/>
</dbReference>
<dbReference type="RefSeq" id="WP_200901045.1">
    <property type="nucleotide sequence ID" value="NZ_LGTE01000028.1"/>
</dbReference>
<dbReference type="EMBL" id="LGTE01000028">
    <property type="protein sequence ID" value="KNZ68509.1"/>
    <property type="molecule type" value="Genomic_DNA"/>
</dbReference>
<dbReference type="SUPFAM" id="SSF52540">
    <property type="entry name" value="P-loop containing nucleoside triphosphate hydrolases"/>
    <property type="match status" value="1"/>
</dbReference>
<dbReference type="SMART" id="SM00382">
    <property type="entry name" value="AAA"/>
    <property type="match status" value="1"/>
</dbReference>